<dbReference type="PROSITE" id="PS51819">
    <property type="entry name" value="VOC"/>
    <property type="match status" value="1"/>
</dbReference>
<comment type="similarity">
    <text evidence="1">Belongs to the glyoxalase I family.</text>
</comment>
<evidence type="ECO:0000256" key="1">
    <source>
        <dbReference type="ARBA" id="ARBA00010363"/>
    </source>
</evidence>
<feature type="domain" description="VOC" evidence="2">
    <location>
        <begin position="8"/>
        <end position="129"/>
    </location>
</feature>
<dbReference type="Gene3D" id="3.10.180.10">
    <property type="entry name" value="2,3-Dihydroxybiphenyl 1,2-Dioxygenase, domain 1"/>
    <property type="match status" value="1"/>
</dbReference>
<dbReference type="InterPro" id="IPR004360">
    <property type="entry name" value="Glyas_Fos-R_dOase_dom"/>
</dbReference>
<organism evidence="3 4">
    <name type="scientific">Elasticomyces elasticus</name>
    <dbReference type="NCBI Taxonomy" id="574655"/>
    <lineage>
        <taxon>Eukaryota</taxon>
        <taxon>Fungi</taxon>
        <taxon>Dikarya</taxon>
        <taxon>Ascomycota</taxon>
        <taxon>Pezizomycotina</taxon>
        <taxon>Dothideomycetes</taxon>
        <taxon>Dothideomycetidae</taxon>
        <taxon>Mycosphaerellales</taxon>
        <taxon>Teratosphaeriaceae</taxon>
        <taxon>Elasticomyces</taxon>
    </lineage>
</organism>
<dbReference type="PANTHER" id="PTHR21366:SF14">
    <property type="entry name" value="GLYOXALASE DOMAIN-CONTAINING PROTEIN 5"/>
    <property type="match status" value="1"/>
</dbReference>
<dbReference type="Proteomes" id="UP001310594">
    <property type="component" value="Unassembled WGS sequence"/>
</dbReference>
<comment type="caution">
    <text evidence="3">The sequence shown here is derived from an EMBL/GenBank/DDBJ whole genome shotgun (WGS) entry which is preliminary data.</text>
</comment>
<evidence type="ECO:0000259" key="2">
    <source>
        <dbReference type="PROSITE" id="PS51819"/>
    </source>
</evidence>
<dbReference type="CDD" id="cd07253">
    <property type="entry name" value="GLOD5"/>
    <property type="match status" value="1"/>
</dbReference>
<dbReference type="PANTHER" id="PTHR21366">
    <property type="entry name" value="GLYOXALASE FAMILY PROTEIN"/>
    <property type="match status" value="1"/>
</dbReference>
<dbReference type="EMBL" id="JAVRQU010000012">
    <property type="protein sequence ID" value="KAK5696808.1"/>
    <property type="molecule type" value="Genomic_DNA"/>
</dbReference>
<dbReference type="InterPro" id="IPR037523">
    <property type="entry name" value="VOC_core"/>
</dbReference>
<proteinExistence type="inferred from homology"/>
<dbReference type="InterPro" id="IPR050383">
    <property type="entry name" value="GlyoxalaseI/FosfomycinResist"/>
</dbReference>
<evidence type="ECO:0000313" key="4">
    <source>
        <dbReference type="Proteomes" id="UP001310594"/>
    </source>
</evidence>
<accession>A0AAN7W010</accession>
<dbReference type="InterPro" id="IPR029068">
    <property type="entry name" value="Glyas_Bleomycin-R_OHBP_Dase"/>
</dbReference>
<dbReference type="Pfam" id="PF00903">
    <property type="entry name" value="Glyoxalase"/>
    <property type="match status" value="1"/>
</dbReference>
<reference evidence="3" key="1">
    <citation type="submission" date="2023-08" db="EMBL/GenBank/DDBJ databases">
        <title>Black Yeasts Isolated from many extreme environments.</title>
        <authorList>
            <person name="Coleine C."/>
            <person name="Stajich J.E."/>
            <person name="Selbmann L."/>
        </authorList>
    </citation>
    <scope>NUCLEOTIDE SEQUENCE</scope>
    <source>
        <strain evidence="3">CCFEE 5810</strain>
    </source>
</reference>
<evidence type="ECO:0000313" key="3">
    <source>
        <dbReference type="EMBL" id="KAK5696808.1"/>
    </source>
</evidence>
<dbReference type="AlphaFoldDB" id="A0AAN7W010"/>
<sequence>MASFSVKAIDHVVLTAKDIDKTVEFYTTKLGMKHETFKSNGIERHALTFGNQKLNLHLSGKEFEPKAQHVQPGSEDLCFITDTLIDEVLSSWKSAGIEILEGGQVVERTGAVGKLRSVYTRDPDGNLIE</sequence>
<dbReference type="SUPFAM" id="SSF54593">
    <property type="entry name" value="Glyoxalase/Bleomycin resistance protein/Dihydroxybiphenyl dioxygenase"/>
    <property type="match status" value="1"/>
</dbReference>
<name>A0AAN7W010_9PEZI</name>
<protein>
    <recommendedName>
        <fullName evidence="2">VOC domain-containing protein</fullName>
    </recommendedName>
</protein>
<gene>
    <name evidence="3" type="ORF">LTR97_008112</name>
</gene>